<evidence type="ECO:0000313" key="5">
    <source>
        <dbReference type="Proteomes" id="UP001501303"/>
    </source>
</evidence>
<reference evidence="5" key="1">
    <citation type="journal article" date="2019" name="Int. J. Syst. Evol. Microbiol.">
        <title>The Global Catalogue of Microorganisms (GCM) 10K type strain sequencing project: providing services to taxonomists for standard genome sequencing and annotation.</title>
        <authorList>
            <consortium name="The Broad Institute Genomics Platform"/>
            <consortium name="The Broad Institute Genome Sequencing Center for Infectious Disease"/>
            <person name="Wu L."/>
            <person name="Ma J."/>
        </authorList>
    </citation>
    <scope>NUCLEOTIDE SEQUENCE [LARGE SCALE GENOMIC DNA]</scope>
    <source>
        <strain evidence="5">JCM 13581</strain>
    </source>
</reference>
<protein>
    <submittedName>
        <fullName evidence="4">VWA domain-containing protein</fullName>
    </submittedName>
</protein>
<feature type="region of interest" description="Disordered" evidence="1">
    <location>
        <begin position="432"/>
        <end position="453"/>
    </location>
</feature>
<dbReference type="Gene3D" id="3.40.50.410">
    <property type="entry name" value="von Willebrand factor, type A domain"/>
    <property type="match status" value="1"/>
</dbReference>
<evidence type="ECO:0000259" key="3">
    <source>
        <dbReference type="PROSITE" id="PS50234"/>
    </source>
</evidence>
<dbReference type="Pfam" id="PF13519">
    <property type="entry name" value="VWA_2"/>
    <property type="match status" value="1"/>
</dbReference>
<comment type="caution">
    <text evidence="4">The sequence shown here is derived from an EMBL/GenBank/DDBJ whole genome shotgun (WGS) entry which is preliminary data.</text>
</comment>
<feature type="transmembrane region" description="Helical" evidence="2">
    <location>
        <begin position="658"/>
        <end position="682"/>
    </location>
</feature>
<evidence type="ECO:0000313" key="4">
    <source>
        <dbReference type="EMBL" id="GAA1921966.1"/>
    </source>
</evidence>
<keyword evidence="2" id="KW-0472">Membrane</keyword>
<dbReference type="SUPFAM" id="SSF53300">
    <property type="entry name" value="vWA-like"/>
    <property type="match status" value="1"/>
</dbReference>
<keyword evidence="5" id="KW-1185">Reference proteome</keyword>
<sequence>MCVSKLVPSVLSTDESSGHRGELAMAGRAGTTGEGGTRPPRRRIPGTTGRRLATCLGVPTVALLACALLVPPPAAAAPDRPGQVADGNSSLIMVLDASGSMAEDDGTGRTRMAAAQEALGTAVDALPEGYPTGLRLFGSDSSDCTDTRLAQPVEPVDREALKDALGEAGPTGNTPTARALREAAKDLPAVPHGAIGRQTILLISDGESNCGTTPPCEVAAELVGDGVELRIDTVGFQIGEEGRAELECIAEAGHGRYYDAPDGEALGRELERAALLSSDGYRFEGKEISGAGDRDGAPLLTPGQYLDTIGPGRTRWYAADLDDSSAADFSVTAVPHPGVPVDRRDGLELRLTDDSERGRGCGGVARTRFGQDEGAMILTRSVSRVPSPDGSQTCDPAGRYLLSVTRESADGSDTAHWPLELRFALEEPLPEGVRPAASQPRYGAAGPDAALPTDQPVDTEGGTGFNDATELSPGVYRDRLLPAQTRWYKVPLGWGQQLRYRVEFANEPTLEGRPQASHVRAVSYSPSRLPIAGGDFRTERVYRGEQLAMDMGTVPVTWTNRWESHDPARPVRSPGDYYIAVSLGPGAVSIAENAAIGVVLRVDVVGEELTGPEHNAPVAGAAGDEDGEGSTDGASDEGRAQDDSASDRDSAAGAGAGWTGPVLAALGGAVAAALLTTAVLMYRARRTAARNGTTRGDW</sequence>
<keyword evidence="2" id="KW-1133">Transmembrane helix</keyword>
<keyword evidence="2" id="KW-0812">Transmembrane</keyword>
<evidence type="ECO:0000256" key="2">
    <source>
        <dbReference type="SAM" id="Phobius"/>
    </source>
</evidence>
<dbReference type="EMBL" id="BAAAMJ010000032">
    <property type="protein sequence ID" value="GAA1921966.1"/>
    <property type="molecule type" value="Genomic_DNA"/>
</dbReference>
<dbReference type="SMART" id="SM00327">
    <property type="entry name" value="VWA"/>
    <property type="match status" value="1"/>
</dbReference>
<dbReference type="PROSITE" id="PS50234">
    <property type="entry name" value="VWFA"/>
    <property type="match status" value="1"/>
</dbReference>
<feature type="region of interest" description="Disordered" evidence="1">
    <location>
        <begin position="1"/>
        <end position="48"/>
    </location>
</feature>
<gene>
    <name evidence="4" type="ORF">GCM10009716_33180</name>
</gene>
<feature type="region of interest" description="Disordered" evidence="1">
    <location>
        <begin position="610"/>
        <end position="654"/>
    </location>
</feature>
<name>A0ABP5AWE0_9ACTN</name>
<dbReference type="Proteomes" id="UP001501303">
    <property type="component" value="Unassembled WGS sequence"/>
</dbReference>
<dbReference type="InterPro" id="IPR002035">
    <property type="entry name" value="VWF_A"/>
</dbReference>
<accession>A0ABP5AWE0</accession>
<organism evidence="4 5">
    <name type="scientific">Streptomyces sodiiphilus</name>
    <dbReference type="NCBI Taxonomy" id="226217"/>
    <lineage>
        <taxon>Bacteria</taxon>
        <taxon>Bacillati</taxon>
        <taxon>Actinomycetota</taxon>
        <taxon>Actinomycetes</taxon>
        <taxon>Kitasatosporales</taxon>
        <taxon>Streptomycetaceae</taxon>
        <taxon>Streptomyces</taxon>
    </lineage>
</organism>
<feature type="compositionally biased region" description="Basic and acidic residues" evidence="1">
    <location>
        <begin position="636"/>
        <end position="650"/>
    </location>
</feature>
<dbReference type="InterPro" id="IPR036465">
    <property type="entry name" value="vWFA_dom_sf"/>
</dbReference>
<feature type="domain" description="VWFA" evidence="3">
    <location>
        <begin position="90"/>
        <end position="273"/>
    </location>
</feature>
<proteinExistence type="predicted"/>
<evidence type="ECO:0000256" key="1">
    <source>
        <dbReference type="SAM" id="MobiDB-lite"/>
    </source>
</evidence>